<proteinExistence type="predicted"/>
<dbReference type="EMBL" id="JAKFHA010000006">
    <property type="protein sequence ID" value="MCF2528250.1"/>
    <property type="molecule type" value="Genomic_DNA"/>
</dbReference>
<gene>
    <name evidence="1" type="ORF">LZ495_13605</name>
</gene>
<comment type="caution">
    <text evidence="1">The sequence shown here is derived from an EMBL/GenBank/DDBJ whole genome shotgun (WGS) entry which is preliminary data.</text>
</comment>
<name>A0AA41PYK8_9ACTN</name>
<dbReference type="Proteomes" id="UP001165378">
    <property type="component" value="Unassembled WGS sequence"/>
</dbReference>
<keyword evidence="2" id="KW-1185">Reference proteome</keyword>
<evidence type="ECO:0008006" key="3">
    <source>
        <dbReference type="Google" id="ProtNLM"/>
    </source>
</evidence>
<evidence type="ECO:0000313" key="2">
    <source>
        <dbReference type="Proteomes" id="UP001165378"/>
    </source>
</evidence>
<sequence>MNTSTIVHEAYAFVCLSCGQGWETAYEIHHVTDLHGAQVCHYYADGHRVPSPFSRPRCEHCDGTRLRILPAGRVASVAAPPARSSAVPAPRARHWYQRLSRR</sequence>
<reference evidence="1" key="1">
    <citation type="submission" date="2022-01" db="EMBL/GenBank/DDBJ databases">
        <title>Genome-Based Taxonomic Classification of the Phylum Actinobacteria.</title>
        <authorList>
            <person name="Gao Y."/>
        </authorList>
    </citation>
    <scope>NUCLEOTIDE SEQUENCE</scope>
    <source>
        <strain evidence="1">KLBMP 8922</strain>
    </source>
</reference>
<protein>
    <recommendedName>
        <fullName evidence="3">C2H2-type domain-containing protein</fullName>
    </recommendedName>
</protein>
<dbReference type="RefSeq" id="WP_235052417.1">
    <property type="nucleotide sequence ID" value="NZ_JAKFHA010000006.1"/>
</dbReference>
<organism evidence="1 2">
    <name type="scientific">Yinghuangia soli</name>
    <dbReference type="NCBI Taxonomy" id="2908204"/>
    <lineage>
        <taxon>Bacteria</taxon>
        <taxon>Bacillati</taxon>
        <taxon>Actinomycetota</taxon>
        <taxon>Actinomycetes</taxon>
        <taxon>Kitasatosporales</taxon>
        <taxon>Streptomycetaceae</taxon>
        <taxon>Yinghuangia</taxon>
    </lineage>
</organism>
<dbReference type="AlphaFoldDB" id="A0AA41PYK8"/>
<evidence type="ECO:0000313" key="1">
    <source>
        <dbReference type="EMBL" id="MCF2528250.1"/>
    </source>
</evidence>
<accession>A0AA41PYK8</accession>